<reference evidence="2 3" key="1">
    <citation type="submission" date="2021-04" db="EMBL/GenBank/DDBJ databases">
        <title>The genome sequence of Ideonella sp. 3Y2.</title>
        <authorList>
            <person name="Liu Y."/>
        </authorList>
    </citation>
    <scope>NUCLEOTIDE SEQUENCE [LARGE SCALE GENOMIC DNA]</scope>
    <source>
        <strain evidence="2 3">3Y2</strain>
    </source>
</reference>
<proteinExistence type="predicted"/>
<protein>
    <submittedName>
        <fullName evidence="2">Uncharacterized protein</fullName>
    </submittedName>
</protein>
<evidence type="ECO:0000256" key="1">
    <source>
        <dbReference type="SAM" id="MobiDB-lite"/>
    </source>
</evidence>
<dbReference type="RefSeq" id="WP_210853107.1">
    <property type="nucleotide sequence ID" value="NZ_JAGQDD010000004.1"/>
</dbReference>
<organism evidence="2 3">
    <name type="scientific">Ideonella alba</name>
    <dbReference type="NCBI Taxonomy" id="2824118"/>
    <lineage>
        <taxon>Bacteria</taxon>
        <taxon>Pseudomonadati</taxon>
        <taxon>Pseudomonadota</taxon>
        <taxon>Betaproteobacteria</taxon>
        <taxon>Burkholderiales</taxon>
        <taxon>Sphaerotilaceae</taxon>
        <taxon>Ideonella</taxon>
    </lineage>
</organism>
<gene>
    <name evidence="2" type="ORF">KAK03_07875</name>
</gene>
<evidence type="ECO:0000313" key="3">
    <source>
        <dbReference type="Proteomes" id="UP000676246"/>
    </source>
</evidence>
<comment type="caution">
    <text evidence="2">The sequence shown here is derived from an EMBL/GenBank/DDBJ whole genome shotgun (WGS) entry which is preliminary data.</text>
</comment>
<name>A0A940YI97_9BURK</name>
<dbReference type="AlphaFoldDB" id="A0A940YI97"/>
<feature type="region of interest" description="Disordered" evidence="1">
    <location>
        <begin position="212"/>
        <end position="246"/>
    </location>
</feature>
<keyword evidence="3" id="KW-1185">Reference proteome</keyword>
<dbReference type="EMBL" id="JAGQDD010000004">
    <property type="protein sequence ID" value="MBQ0930404.1"/>
    <property type="molecule type" value="Genomic_DNA"/>
</dbReference>
<sequence length="349" mass="38298">MHEIPLLLVVERLTVSNQLSVNGLPLRWFAAVEAGMGGQASVLGRPLARYAVLHPYALRPRGNLLRLDLGAVGDVPAQVDLRPAMMRFTPGQPRGTVYPLTELGRLSRSVGAGSAAQRLELAFDCPGLPAWDWVDAPLIDDTPARRESLQAAVQAVWEGLYRAGSGTPPTDWVASVRASTADFQRASALGGRPAWALDRLLEVATRLQLPGDESPEQFVRSLERPSGGRDSRDDAPTVADLPARLPNGQWPPRVQLRYLSVFGPLTMQTMAQGRLARLTDAHGQSLIQFQSNYPDGPRGRPETVRLAVDPLFRLNARQQWELAALYPTSLASIVMTDDWPHQMLDKLPY</sequence>
<dbReference type="Proteomes" id="UP000676246">
    <property type="component" value="Unassembled WGS sequence"/>
</dbReference>
<evidence type="ECO:0000313" key="2">
    <source>
        <dbReference type="EMBL" id="MBQ0930404.1"/>
    </source>
</evidence>
<feature type="compositionally biased region" description="Basic and acidic residues" evidence="1">
    <location>
        <begin position="221"/>
        <end position="235"/>
    </location>
</feature>
<accession>A0A940YI97</accession>